<reference evidence="2" key="1">
    <citation type="submission" date="2022-11" db="EMBL/GenBank/DDBJ databases">
        <title>High-quality draft genome sequence of Galbibacter sp. strain CMA-7.</title>
        <authorList>
            <person name="Wei L."/>
            <person name="Dong C."/>
            <person name="Shao Z."/>
        </authorList>
    </citation>
    <scope>NUCLEOTIDE SEQUENCE</scope>
    <source>
        <strain evidence="2">CMA-7</strain>
    </source>
</reference>
<accession>A0ABT6FNK1</accession>
<dbReference type="GO" id="GO:0016787">
    <property type="term" value="F:hydrolase activity"/>
    <property type="evidence" value="ECO:0007669"/>
    <property type="project" value="UniProtKB-KW"/>
</dbReference>
<dbReference type="Pfam" id="PF00561">
    <property type="entry name" value="Abhydrolase_1"/>
    <property type="match status" value="1"/>
</dbReference>
<dbReference type="SUPFAM" id="SSF53474">
    <property type="entry name" value="alpha/beta-Hydrolases"/>
    <property type="match status" value="1"/>
</dbReference>
<protein>
    <submittedName>
        <fullName evidence="2">Alpha/beta fold hydrolase</fullName>
    </submittedName>
</protein>
<keyword evidence="2" id="KW-0378">Hydrolase</keyword>
<dbReference type="PANTHER" id="PTHR43433:SF5">
    <property type="entry name" value="AB HYDROLASE-1 DOMAIN-CONTAINING PROTEIN"/>
    <property type="match status" value="1"/>
</dbReference>
<dbReference type="PRINTS" id="PR00111">
    <property type="entry name" value="ABHYDROLASE"/>
</dbReference>
<keyword evidence="3" id="KW-1185">Reference proteome</keyword>
<organism evidence="2 3">
    <name type="scientific">Galbibacter pacificus</name>
    <dbReference type="NCBI Taxonomy" id="2996052"/>
    <lineage>
        <taxon>Bacteria</taxon>
        <taxon>Pseudomonadati</taxon>
        <taxon>Bacteroidota</taxon>
        <taxon>Flavobacteriia</taxon>
        <taxon>Flavobacteriales</taxon>
        <taxon>Flavobacteriaceae</taxon>
        <taxon>Galbibacter</taxon>
    </lineage>
</organism>
<dbReference type="InterPro" id="IPR000073">
    <property type="entry name" value="AB_hydrolase_1"/>
</dbReference>
<dbReference type="RefSeq" id="WP_277898434.1">
    <property type="nucleotide sequence ID" value="NZ_JAPMUA010000001.1"/>
</dbReference>
<proteinExistence type="predicted"/>
<dbReference type="InterPro" id="IPR029058">
    <property type="entry name" value="AB_hydrolase_fold"/>
</dbReference>
<comment type="caution">
    <text evidence="2">The sequence shown here is derived from an EMBL/GenBank/DDBJ whole genome shotgun (WGS) entry which is preliminary data.</text>
</comment>
<dbReference type="Gene3D" id="3.40.50.1820">
    <property type="entry name" value="alpha/beta hydrolase"/>
    <property type="match status" value="1"/>
</dbReference>
<evidence type="ECO:0000259" key="1">
    <source>
        <dbReference type="Pfam" id="PF00561"/>
    </source>
</evidence>
<feature type="domain" description="AB hydrolase-1" evidence="1">
    <location>
        <begin position="33"/>
        <end position="144"/>
    </location>
</feature>
<evidence type="ECO:0000313" key="2">
    <source>
        <dbReference type="EMBL" id="MDG3584676.1"/>
    </source>
</evidence>
<sequence length="273" mass="30662">MENNTNMTSGISFFTTGDGCRIAYKVDGDFSLPVLVLSNSIATDFSMWDGQIDNFSKYFTILRFDTRGNGLSDAPIGDYSIDRMSLDVVALLDYLKIEKIHFLGLSLGGFIGQWLGIHSPERIHKLILANTSAYLGPAKLWNENIDLLNNGKGMAFFEAKFLEGWFSKEMVQEEETIVWLFRKMIRRMSHIGLAGSYAAVRDADFRKTDVLIPNETLIIAGKNDQVTIAEHSEQIHAVVRNSKLEVLPVVHFSNIEGKDAFENLVLAFLNDDL</sequence>
<dbReference type="InterPro" id="IPR050471">
    <property type="entry name" value="AB_hydrolase"/>
</dbReference>
<evidence type="ECO:0000313" key="3">
    <source>
        <dbReference type="Proteomes" id="UP001153642"/>
    </source>
</evidence>
<dbReference type="Proteomes" id="UP001153642">
    <property type="component" value="Unassembled WGS sequence"/>
</dbReference>
<dbReference type="PANTHER" id="PTHR43433">
    <property type="entry name" value="HYDROLASE, ALPHA/BETA FOLD FAMILY PROTEIN"/>
    <property type="match status" value="1"/>
</dbReference>
<gene>
    <name evidence="2" type="ORF">OSR52_02265</name>
</gene>
<dbReference type="EMBL" id="JAPMUA010000001">
    <property type="protein sequence ID" value="MDG3584676.1"/>
    <property type="molecule type" value="Genomic_DNA"/>
</dbReference>
<name>A0ABT6FNK1_9FLAO</name>